<comment type="caution">
    <text evidence="8">The sequence shown here is derived from an EMBL/GenBank/DDBJ whole genome shotgun (WGS) entry which is preliminary data.</text>
</comment>
<evidence type="ECO:0000256" key="2">
    <source>
        <dbReference type="ARBA" id="ARBA00023015"/>
    </source>
</evidence>
<evidence type="ECO:0000256" key="1">
    <source>
        <dbReference type="ARBA" id="ARBA00022553"/>
    </source>
</evidence>
<evidence type="ECO:0000313" key="8">
    <source>
        <dbReference type="EMBL" id="GGQ72322.1"/>
    </source>
</evidence>
<feature type="domain" description="HTH luxR-type" evidence="6">
    <location>
        <begin position="130"/>
        <end position="195"/>
    </location>
</feature>
<keyword evidence="1" id="KW-0597">Phosphoprotein</keyword>
<dbReference type="CDD" id="cd17535">
    <property type="entry name" value="REC_NarL-like"/>
    <property type="match status" value="1"/>
</dbReference>
<dbReference type="Pfam" id="PF00072">
    <property type="entry name" value="Response_reg"/>
    <property type="match status" value="1"/>
</dbReference>
<feature type="domain" description="Response regulatory" evidence="7">
    <location>
        <begin position="1"/>
        <end position="116"/>
    </location>
</feature>
<keyword evidence="3 8" id="KW-0238">DNA-binding</keyword>
<dbReference type="GO" id="GO:0000160">
    <property type="term" value="P:phosphorelay signal transduction system"/>
    <property type="evidence" value="ECO:0007669"/>
    <property type="project" value="InterPro"/>
</dbReference>
<dbReference type="PRINTS" id="PR00038">
    <property type="entry name" value="HTHLUXR"/>
</dbReference>
<dbReference type="PANTHER" id="PTHR44688:SF16">
    <property type="entry name" value="DNA-BINDING TRANSCRIPTIONAL ACTIVATOR DEVR_DOSR"/>
    <property type="match status" value="1"/>
</dbReference>
<dbReference type="InterPro" id="IPR036388">
    <property type="entry name" value="WH-like_DNA-bd_sf"/>
</dbReference>
<dbReference type="Proteomes" id="UP000620156">
    <property type="component" value="Unassembled WGS sequence"/>
</dbReference>
<dbReference type="InterPro" id="IPR016032">
    <property type="entry name" value="Sig_transdc_resp-reg_C-effctor"/>
</dbReference>
<sequence length="209" mass="21547">MVIADHHTIYREALSGLLDGHDEVVVVGHAATPAEAVQAAATLNPDVVLLNLPVPDQQGPGTVRQILRVSPGTRVYVLTGDAAPAWTDELTAAGAGGCLHKEVDRGALVRLLAGTAADRAAPAIPLPPAEATARIIFSQREDQILNCVASAMSNRQIAAALGITEGSVKRHLHNVFQKLGAVSRLDAVNKAVAASLIPPPAGAVGNKTP</sequence>
<organism evidence="8 9">
    <name type="scientific">Streptomyces ruber</name>
    <dbReference type="NCBI Taxonomy" id="83378"/>
    <lineage>
        <taxon>Bacteria</taxon>
        <taxon>Bacillati</taxon>
        <taxon>Actinomycetota</taxon>
        <taxon>Actinomycetes</taxon>
        <taxon>Kitasatosporales</taxon>
        <taxon>Streptomycetaceae</taxon>
        <taxon>Streptomyces</taxon>
    </lineage>
</organism>
<dbReference type="PROSITE" id="PS50110">
    <property type="entry name" value="RESPONSE_REGULATORY"/>
    <property type="match status" value="1"/>
</dbReference>
<dbReference type="PROSITE" id="PS50043">
    <property type="entry name" value="HTH_LUXR_2"/>
    <property type="match status" value="1"/>
</dbReference>
<dbReference type="RefSeq" id="WP_189218902.1">
    <property type="nucleotide sequence ID" value="NZ_BMQK01000012.1"/>
</dbReference>
<dbReference type="Gene3D" id="1.10.10.10">
    <property type="entry name" value="Winged helix-like DNA-binding domain superfamily/Winged helix DNA-binding domain"/>
    <property type="match status" value="1"/>
</dbReference>
<dbReference type="GO" id="GO:0006355">
    <property type="term" value="P:regulation of DNA-templated transcription"/>
    <property type="evidence" value="ECO:0007669"/>
    <property type="project" value="InterPro"/>
</dbReference>
<evidence type="ECO:0000259" key="6">
    <source>
        <dbReference type="PROSITE" id="PS50043"/>
    </source>
</evidence>
<evidence type="ECO:0000259" key="7">
    <source>
        <dbReference type="PROSITE" id="PS50110"/>
    </source>
</evidence>
<keyword evidence="9" id="KW-1185">Reference proteome</keyword>
<dbReference type="Pfam" id="PF00196">
    <property type="entry name" value="GerE"/>
    <property type="match status" value="1"/>
</dbReference>
<proteinExistence type="predicted"/>
<accession>A0A918EU66</accession>
<dbReference type="InterPro" id="IPR001789">
    <property type="entry name" value="Sig_transdc_resp-reg_receiver"/>
</dbReference>
<name>A0A918EU66_9ACTN</name>
<evidence type="ECO:0000256" key="3">
    <source>
        <dbReference type="ARBA" id="ARBA00023125"/>
    </source>
</evidence>
<dbReference type="CDD" id="cd06170">
    <property type="entry name" value="LuxR_C_like"/>
    <property type="match status" value="1"/>
</dbReference>
<dbReference type="AlphaFoldDB" id="A0A918EU66"/>
<reference evidence="8" key="1">
    <citation type="journal article" date="2014" name="Int. J. Syst. Evol. Microbiol.">
        <title>Complete genome sequence of Corynebacterium casei LMG S-19264T (=DSM 44701T), isolated from a smear-ripened cheese.</title>
        <authorList>
            <consortium name="US DOE Joint Genome Institute (JGI-PGF)"/>
            <person name="Walter F."/>
            <person name="Albersmeier A."/>
            <person name="Kalinowski J."/>
            <person name="Ruckert C."/>
        </authorList>
    </citation>
    <scope>NUCLEOTIDE SEQUENCE</scope>
    <source>
        <strain evidence="8">JCM 3131</strain>
    </source>
</reference>
<dbReference type="InterPro" id="IPR000792">
    <property type="entry name" value="Tscrpt_reg_LuxR_C"/>
</dbReference>
<dbReference type="SUPFAM" id="SSF46894">
    <property type="entry name" value="C-terminal effector domain of the bipartite response regulators"/>
    <property type="match status" value="1"/>
</dbReference>
<dbReference type="InterPro" id="IPR011006">
    <property type="entry name" value="CheY-like_superfamily"/>
</dbReference>
<dbReference type="SMART" id="SM00448">
    <property type="entry name" value="REC"/>
    <property type="match status" value="1"/>
</dbReference>
<keyword evidence="4" id="KW-0804">Transcription</keyword>
<evidence type="ECO:0000313" key="9">
    <source>
        <dbReference type="Proteomes" id="UP000620156"/>
    </source>
</evidence>
<dbReference type="SMART" id="SM00421">
    <property type="entry name" value="HTH_LUXR"/>
    <property type="match status" value="1"/>
</dbReference>
<dbReference type="Gene3D" id="3.40.50.2300">
    <property type="match status" value="1"/>
</dbReference>
<keyword evidence="2" id="KW-0805">Transcription regulation</keyword>
<protein>
    <submittedName>
        <fullName evidence="8">DNA-binding response regulator</fullName>
    </submittedName>
</protein>
<reference evidence="8" key="2">
    <citation type="submission" date="2020-09" db="EMBL/GenBank/DDBJ databases">
        <authorList>
            <person name="Sun Q."/>
            <person name="Ohkuma M."/>
        </authorList>
    </citation>
    <scope>NUCLEOTIDE SEQUENCE</scope>
    <source>
        <strain evidence="8">JCM 3131</strain>
    </source>
</reference>
<dbReference type="PANTHER" id="PTHR44688">
    <property type="entry name" value="DNA-BINDING TRANSCRIPTIONAL ACTIVATOR DEVR_DOSR"/>
    <property type="match status" value="1"/>
</dbReference>
<dbReference type="InterPro" id="IPR058245">
    <property type="entry name" value="NreC/VraR/RcsB-like_REC"/>
</dbReference>
<comment type="caution">
    <text evidence="5">Lacks conserved residue(s) required for the propagation of feature annotation.</text>
</comment>
<gene>
    <name evidence="8" type="ORF">GCM10010145_47400</name>
</gene>
<dbReference type="GO" id="GO:0003677">
    <property type="term" value="F:DNA binding"/>
    <property type="evidence" value="ECO:0007669"/>
    <property type="project" value="UniProtKB-KW"/>
</dbReference>
<dbReference type="EMBL" id="BMQK01000012">
    <property type="protein sequence ID" value="GGQ72322.1"/>
    <property type="molecule type" value="Genomic_DNA"/>
</dbReference>
<evidence type="ECO:0000256" key="4">
    <source>
        <dbReference type="ARBA" id="ARBA00023163"/>
    </source>
</evidence>
<dbReference type="SUPFAM" id="SSF52172">
    <property type="entry name" value="CheY-like"/>
    <property type="match status" value="1"/>
</dbReference>
<evidence type="ECO:0000256" key="5">
    <source>
        <dbReference type="PROSITE-ProRule" id="PRU00169"/>
    </source>
</evidence>